<keyword evidence="2" id="KW-1185">Reference proteome</keyword>
<dbReference type="OrthoDB" id="5122791at2759"/>
<name>A0A9N9YG06_9HYPO</name>
<accession>A0A9N9YG06</accession>
<protein>
    <submittedName>
        <fullName evidence="1">Uncharacterized protein</fullName>
    </submittedName>
</protein>
<dbReference type="Pfam" id="PF12311">
    <property type="entry name" value="DUF3632"/>
    <property type="match status" value="1"/>
</dbReference>
<dbReference type="PANTHER" id="PTHR38797">
    <property type="entry name" value="NUCLEAR PORE COMPLEX PROTEIN NUP85-RELATED"/>
    <property type="match status" value="1"/>
</dbReference>
<evidence type="ECO:0000313" key="2">
    <source>
        <dbReference type="Proteomes" id="UP000696573"/>
    </source>
</evidence>
<sequence>MDQDDFSVNEAINQVTTRATVLSQDARELGIHANVIADSMFNYALKTHHNQQSKLVDFITILQKTSIPHPDGGVATHPWSGAFWTDLPLVGMTWADYSASYAPEDSTNDSRDNEEYENFMAFVAQLSEIGVDQLNVTTQWSYKSLCEIFEGDNGGPTRVQIRVACIWFIYAPQKVWNDALLGRTYRENSFQVDSWVRWRKFLEESQTAAWLDEDTQELLRCALLNMYWREEEYQQEMSYTLDEEGYELMDPS</sequence>
<organism evidence="1 2">
    <name type="scientific">Clonostachys rhizophaga</name>
    <dbReference type="NCBI Taxonomy" id="160324"/>
    <lineage>
        <taxon>Eukaryota</taxon>
        <taxon>Fungi</taxon>
        <taxon>Dikarya</taxon>
        <taxon>Ascomycota</taxon>
        <taxon>Pezizomycotina</taxon>
        <taxon>Sordariomycetes</taxon>
        <taxon>Hypocreomycetidae</taxon>
        <taxon>Hypocreales</taxon>
        <taxon>Bionectriaceae</taxon>
        <taxon>Clonostachys</taxon>
    </lineage>
</organism>
<dbReference type="InterPro" id="IPR022085">
    <property type="entry name" value="OpdG"/>
</dbReference>
<gene>
    <name evidence="1" type="ORF">CRHIZ90672A_00013570</name>
</gene>
<evidence type="ECO:0000313" key="1">
    <source>
        <dbReference type="EMBL" id="CAH0019823.1"/>
    </source>
</evidence>
<dbReference type="InterPro" id="IPR053204">
    <property type="entry name" value="Oxopyrrolidines_Biosynth-assoc"/>
</dbReference>
<dbReference type="Proteomes" id="UP000696573">
    <property type="component" value="Unassembled WGS sequence"/>
</dbReference>
<proteinExistence type="predicted"/>
<reference evidence="1" key="1">
    <citation type="submission" date="2021-10" db="EMBL/GenBank/DDBJ databases">
        <authorList>
            <person name="Piombo E."/>
        </authorList>
    </citation>
    <scope>NUCLEOTIDE SEQUENCE</scope>
</reference>
<comment type="caution">
    <text evidence="1">The sequence shown here is derived from an EMBL/GenBank/DDBJ whole genome shotgun (WGS) entry which is preliminary data.</text>
</comment>
<dbReference type="PANTHER" id="PTHR38797:SF6">
    <property type="match status" value="1"/>
</dbReference>
<dbReference type="EMBL" id="CABFNQ020000593">
    <property type="protein sequence ID" value="CAH0019823.1"/>
    <property type="molecule type" value="Genomic_DNA"/>
</dbReference>
<dbReference type="AlphaFoldDB" id="A0A9N9YG06"/>